<evidence type="ECO:0000256" key="3">
    <source>
        <dbReference type="SAM" id="MobiDB-lite"/>
    </source>
</evidence>
<name>A0A438C2U0_VITVI</name>
<feature type="domain" description="Shugoshin C-terminal" evidence="4">
    <location>
        <begin position="158"/>
        <end position="182"/>
    </location>
</feature>
<accession>A0A438C2U0</accession>
<evidence type="ECO:0000259" key="4">
    <source>
        <dbReference type="Pfam" id="PF07557"/>
    </source>
</evidence>
<dbReference type="AlphaFoldDB" id="A0A438C2U0"/>
<reference evidence="5 6" key="1">
    <citation type="journal article" date="2018" name="PLoS Genet.">
        <title>Population sequencing reveals clonal diversity and ancestral inbreeding in the grapevine cultivar Chardonnay.</title>
        <authorList>
            <person name="Roach M.J."/>
            <person name="Johnson D.L."/>
            <person name="Bohlmann J."/>
            <person name="van Vuuren H.J."/>
            <person name="Jones S.J."/>
            <person name="Pretorius I.S."/>
            <person name="Schmidt S.A."/>
            <person name="Borneman A.R."/>
        </authorList>
    </citation>
    <scope>NUCLEOTIDE SEQUENCE [LARGE SCALE GENOMIC DNA]</scope>
    <source>
        <strain evidence="6">cv. Chardonnay</strain>
        <tissue evidence="5">Leaf</tissue>
    </source>
</reference>
<evidence type="ECO:0000313" key="5">
    <source>
        <dbReference type="EMBL" id="RVW17528.1"/>
    </source>
</evidence>
<comment type="caution">
    <text evidence="5">The sequence shown here is derived from an EMBL/GenBank/DDBJ whole genome shotgun (WGS) entry which is preliminary data.</text>
</comment>
<dbReference type="InterPro" id="IPR011515">
    <property type="entry name" value="Shugoshin_C"/>
</dbReference>
<feature type="compositionally biased region" description="Basic and acidic residues" evidence="3">
    <location>
        <begin position="134"/>
        <end position="151"/>
    </location>
</feature>
<gene>
    <name evidence="5" type="ORF">CK203_083526</name>
</gene>
<dbReference type="Proteomes" id="UP000288805">
    <property type="component" value="Unassembled WGS sequence"/>
</dbReference>
<feature type="region of interest" description="Disordered" evidence="3">
    <location>
        <begin position="122"/>
        <end position="161"/>
    </location>
</feature>
<evidence type="ECO:0000256" key="1">
    <source>
        <dbReference type="ARBA" id="ARBA00010845"/>
    </source>
</evidence>
<dbReference type="InterPro" id="IPR044693">
    <property type="entry name" value="SGO_plant"/>
</dbReference>
<evidence type="ECO:0000313" key="6">
    <source>
        <dbReference type="Proteomes" id="UP000288805"/>
    </source>
</evidence>
<dbReference type="GO" id="GO:0005634">
    <property type="term" value="C:nucleus"/>
    <property type="evidence" value="ECO:0007669"/>
    <property type="project" value="InterPro"/>
</dbReference>
<organism evidence="5 6">
    <name type="scientific">Vitis vinifera</name>
    <name type="common">Grape</name>
    <dbReference type="NCBI Taxonomy" id="29760"/>
    <lineage>
        <taxon>Eukaryota</taxon>
        <taxon>Viridiplantae</taxon>
        <taxon>Streptophyta</taxon>
        <taxon>Embryophyta</taxon>
        <taxon>Tracheophyta</taxon>
        <taxon>Spermatophyta</taxon>
        <taxon>Magnoliopsida</taxon>
        <taxon>eudicotyledons</taxon>
        <taxon>Gunneridae</taxon>
        <taxon>Pentapetalae</taxon>
        <taxon>rosids</taxon>
        <taxon>Vitales</taxon>
        <taxon>Vitaceae</taxon>
        <taxon>Viteae</taxon>
        <taxon>Vitis</taxon>
    </lineage>
</organism>
<evidence type="ECO:0000256" key="2">
    <source>
        <dbReference type="ARBA" id="ARBA00022829"/>
    </source>
</evidence>
<dbReference type="PANTHER" id="PTHR34373">
    <property type="entry name" value="SHUGOSHIN 2"/>
    <property type="match status" value="1"/>
</dbReference>
<dbReference type="GO" id="GO:0000775">
    <property type="term" value="C:chromosome, centromeric region"/>
    <property type="evidence" value="ECO:0007669"/>
    <property type="project" value="InterPro"/>
</dbReference>
<dbReference type="GO" id="GO:0034090">
    <property type="term" value="P:maintenance of meiotic sister chromatid cohesion"/>
    <property type="evidence" value="ECO:0007669"/>
    <property type="project" value="InterPro"/>
</dbReference>
<protein>
    <recommendedName>
        <fullName evidence="4">Shugoshin C-terminal domain-containing protein</fullName>
    </recommendedName>
</protein>
<dbReference type="Pfam" id="PF07557">
    <property type="entry name" value="Shugoshin_C"/>
    <property type="match status" value="1"/>
</dbReference>
<comment type="similarity">
    <text evidence="1">Belongs to the shugoshin family.</text>
</comment>
<sequence length="184" mass="20862">MCLQVLESLREIGWDSNEFLNDVKDMLHDKGWPTQTSAYIISKAAMNASPHFYHLQLVSLCWLEEVEDKVGESLPKAHDANKLCKPNRRRPARAMGSSTACQQREPNGDLFEIEDAKFPVGWHEGGLAPSNSPIKKEEGDESWVEKHEARGSQRSSVGRPLLRAAEKVQSYKEAPLNTKMRRFE</sequence>
<keyword evidence="2" id="KW-0159">Chromosome partition</keyword>
<dbReference type="GO" id="GO:0045144">
    <property type="term" value="P:meiotic sister chromatid segregation"/>
    <property type="evidence" value="ECO:0007669"/>
    <property type="project" value="InterPro"/>
</dbReference>
<dbReference type="EMBL" id="QGNW01002576">
    <property type="protein sequence ID" value="RVW17528.1"/>
    <property type="molecule type" value="Genomic_DNA"/>
</dbReference>
<proteinExistence type="inferred from homology"/>
<dbReference type="PANTHER" id="PTHR34373:SF9">
    <property type="entry name" value="SHUGOSHIN 2"/>
    <property type="match status" value="1"/>
</dbReference>